<feature type="region of interest" description="Disordered" evidence="5">
    <location>
        <begin position="29"/>
        <end position="48"/>
    </location>
</feature>
<dbReference type="GO" id="GO:0008270">
    <property type="term" value="F:zinc ion binding"/>
    <property type="evidence" value="ECO:0007669"/>
    <property type="project" value="UniProtKB-KW"/>
</dbReference>
<evidence type="ECO:0000259" key="6">
    <source>
        <dbReference type="PROSITE" id="PS50089"/>
    </source>
</evidence>
<dbReference type="AlphaFoldDB" id="A0AAD5SE83"/>
<dbReference type="PROSITE" id="PS50089">
    <property type="entry name" value="ZF_RING_2"/>
    <property type="match status" value="1"/>
</dbReference>
<dbReference type="PROSITE" id="PS00518">
    <property type="entry name" value="ZF_RING_1"/>
    <property type="match status" value="1"/>
</dbReference>
<proteinExistence type="predicted"/>
<protein>
    <recommendedName>
        <fullName evidence="6">RING-type domain-containing protein</fullName>
    </recommendedName>
</protein>
<dbReference type="InterPro" id="IPR001841">
    <property type="entry name" value="Znf_RING"/>
</dbReference>
<evidence type="ECO:0000256" key="2">
    <source>
        <dbReference type="ARBA" id="ARBA00022771"/>
    </source>
</evidence>
<feature type="region of interest" description="Disordered" evidence="5">
    <location>
        <begin position="122"/>
        <end position="143"/>
    </location>
</feature>
<keyword evidence="2 4" id="KW-0863">Zinc-finger</keyword>
<dbReference type="SUPFAM" id="SSF57850">
    <property type="entry name" value="RING/U-box"/>
    <property type="match status" value="1"/>
</dbReference>
<organism evidence="7 8">
    <name type="scientific">Rhizophlyctis rosea</name>
    <dbReference type="NCBI Taxonomy" id="64517"/>
    <lineage>
        <taxon>Eukaryota</taxon>
        <taxon>Fungi</taxon>
        <taxon>Fungi incertae sedis</taxon>
        <taxon>Chytridiomycota</taxon>
        <taxon>Chytridiomycota incertae sedis</taxon>
        <taxon>Chytridiomycetes</taxon>
        <taxon>Rhizophlyctidales</taxon>
        <taxon>Rhizophlyctidaceae</taxon>
        <taxon>Rhizophlyctis</taxon>
    </lineage>
</organism>
<keyword evidence="3" id="KW-0862">Zinc</keyword>
<dbReference type="Pfam" id="PF13920">
    <property type="entry name" value="zf-C3HC4_3"/>
    <property type="match status" value="1"/>
</dbReference>
<keyword evidence="1" id="KW-0479">Metal-binding</keyword>
<reference evidence="7" key="1">
    <citation type="submission" date="2020-05" db="EMBL/GenBank/DDBJ databases">
        <title>Phylogenomic resolution of chytrid fungi.</title>
        <authorList>
            <person name="Stajich J.E."/>
            <person name="Amses K."/>
            <person name="Simmons R."/>
            <person name="Seto K."/>
            <person name="Myers J."/>
            <person name="Bonds A."/>
            <person name="Quandt C.A."/>
            <person name="Barry K."/>
            <person name="Liu P."/>
            <person name="Grigoriev I."/>
            <person name="Longcore J.E."/>
            <person name="James T.Y."/>
        </authorList>
    </citation>
    <scope>NUCLEOTIDE SEQUENCE</scope>
    <source>
        <strain evidence="7">JEL0318</strain>
    </source>
</reference>
<evidence type="ECO:0000256" key="3">
    <source>
        <dbReference type="ARBA" id="ARBA00022833"/>
    </source>
</evidence>
<dbReference type="EMBL" id="JADGJD010000209">
    <property type="protein sequence ID" value="KAJ3053423.1"/>
    <property type="molecule type" value="Genomic_DNA"/>
</dbReference>
<dbReference type="Proteomes" id="UP001212841">
    <property type="component" value="Unassembled WGS sequence"/>
</dbReference>
<dbReference type="CDD" id="cd16449">
    <property type="entry name" value="RING-HC"/>
    <property type="match status" value="1"/>
</dbReference>
<accession>A0AAD5SE83</accession>
<name>A0AAD5SE83_9FUNG</name>
<keyword evidence="8" id="KW-1185">Reference proteome</keyword>
<evidence type="ECO:0000313" key="8">
    <source>
        <dbReference type="Proteomes" id="UP001212841"/>
    </source>
</evidence>
<feature type="domain" description="RING-type" evidence="6">
    <location>
        <begin position="229"/>
        <end position="268"/>
    </location>
</feature>
<evidence type="ECO:0000256" key="4">
    <source>
        <dbReference type="PROSITE-ProRule" id="PRU00175"/>
    </source>
</evidence>
<gene>
    <name evidence="7" type="ORF">HK097_004310</name>
</gene>
<evidence type="ECO:0000256" key="1">
    <source>
        <dbReference type="ARBA" id="ARBA00022723"/>
    </source>
</evidence>
<comment type="caution">
    <text evidence="7">The sequence shown here is derived from an EMBL/GenBank/DDBJ whole genome shotgun (WGS) entry which is preliminary data.</text>
</comment>
<evidence type="ECO:0000256" key="5">
    <source>
        <dbReference type="SAM" id="MobiDB-lite"/>
    </source>
</evidence>
<feature type="region of interest" description="Disordered" evidence="5">
    <location>
        <begin position="204"/>
        <end position="224"/>
    </location>
</feature>
<dbReference type="Gene3D" id="3.30.40.10">
    <property type="entry name" value="Zinc/RING finger domain, C3HC4 (zinc finger)"/>
    <property type="match status" value="1"/>
</dbReference>
<dbReference type="InterPro" id="IPR017907">
    <property type="entry name" value="Znf_RING_CS"/>
</dbReference>
<dbReference type="InterPro" id="IPR013083">
    <property type="entry name" value="Znf_RING/FYVE/PHD"/>
</dbReference>
<feature type="region of interest" description="Disordered" evidence="5">
    <location>
        <begin position="59"/>
        <end position="91"/>
    </location>
</feature>
<sequence>MLKLTVDETDFLQFTFVQENAPDTCRSHIMQQKTHHRRSPATPMDTDPVNISLAHLHLSTNAGTPSSSGRSRRTAPFQTPSHPRSSSHDHLRLIRTAVKAPSRSRHPVPSPASADLVRTLYETRASGSSSPSSSDVAESNHSTEELAALEADYETRRRTALELKVRLIREAELRCGETLRLLEEEYLAKREDLMMKNTQWLKAQTHDHASPTDVTQATPQPVERPPSECQLCYDEIETLVILPCRHRVCANCAPHLREGNPPRCPWDRQEFIDLVAHE</sequence>
<evidence type="ECO:0000313" key="7">
    <source>
        <dbReference type="EMBL" id="KAJ3053423.1"/>
    </source>
</evidence>